<feature type="domain" description="C2H2-type" evidence="3">
    <location>
        <begin position="297"/>
        <end position="319"/>
    </location>
</feature>
<keyword evidence="1" id="KW-0862">Zinc</keyword>
<feature type="compositionally biased region" description="Polar residues" evidence="2">
    <location>
        <begin position="1"/>
        <end position="12"/>
    </location>
</feature>
<organism evidence="4 5">
    <name type="scientific">Nyssa sinensis</name>
    <dbReference type="NCBI Taxonomy" id="561372"/>
    <lineage>
        <taxon>Eukaryota</taxon>
        <taxon>Viridiplantae</taxon>
        <taxon>Streptophyta</taxon>
        <taxon>Embryophyta</taxon>
        <taxon>Tracheophyta</taxon>
        <taxon>Spermatophyta</taxon>
        <taxon>Magnoliopsida</taxon>
        <taxon>eudicotyledons</taxon>
        <taxon>Gunneridae</taxon>
        <taxon>Pentapetalae</taxon>
        <taxon>asterids</taxon>
        <taxon>Cornales</taxon>
        <taxon>Nyssaceae</taxon>
        <taxon>Nyssa</taxon>
    </lineage>
</organism>
<evidence type="ECO:0000313" key="5">
    <source>
        <dbReference type="Proteomes" id="UP000325577"/>
    </source>
</evidence>
<keyword evidence="1" id="KW-0479">Metal-binding</keyword>
<dbReference type="OrthoDB" id="9451254at2759"/>
<sequence>MDSQSDNETATPNGRKRSKRVKRYTATTSSSFSIANASSSVSEIEQEQEEVALCLMMLSRDVGHWGGLNSFAGSSDNNSELLEARSSIRTSRITKIEGKNSVCDGGEVVKFKKLRSGKLESWILDSENSQFDVEQSEFDASGISKIGFKMNKSEVPVNGLLEDNKFKKSKVEEYEDELGKSLIIETGLDQAELGAKKYSSSKRKCRNLFDSELGVESSKKFTYGASDAEMYNGLEKKNIFECTTCNKTFHSYQALGADSKLIKSFNNQKNPIDREMVASYAEKANTSTGSKKIGKGHECPICFKVFSSGQALGGHKRSHLIGASEAKSNQPIVIQKPIPEIRDLLDLNMPAPVEEESNGHVGFKPWWVGSNHKHEHLMGLISN</sequence>
<dbReference type="Proteomes" id="UP000325577">
    <property type="component" value="Linkage Group LG12"/>
</dbReference>
<feature type="region of interest" description="Disordered" evidence="2">
    <location>
        <begin position="1"/>
        <end position="30"/>
    </location>
</feature>
<keyword evidence="1" id="KW-0863">Zinc-finger</keyword>
<feature type="compositionally biased region" description="Basic residues" evidence="2">
    <location>
        <begin position="14"/>
        <end position="23"/>
    </location>
</feature>
<dbReference type="Gene3D" id="3.30.160.60">
    <property type="entry name" value="Classic Zinc Finger"/>
    <property type="match status" value="1"/>
</dbReference>
<name>A0A5J5BL42_9ASTE</name>
<accession>A0A5J5BL42</accession>
<protein>
    <recommendedName>
        <fullName evidence="3">C2H2-type domain-containing protein</fullName>
    </recommendedName>
</protein>
<proteinExistence type="predicted"/>
<dbReference type="PROSITE" id="PS00028">
    <property type="entry name" value="ZINC_FINGER_C2H2_1"/>
    <property type="match status" value="1"/>
</dbReference>
<keyword evidence="5" id="KW-1185">Reference proteome</keyword>
<evidence type="ECO:0000259" key="3">
    <source>
        <dbReference type="PROSITE" id="PS50157"/>
    </source>
</evidence>
<dbReference type="AlphaFoldDB" id="A0A5J5BL42"/>
<evidence type="ECO:0000256" key="1">
    <source>
        <dbReference type="PROSITE-ProRule" id="PRU00042"/>
    </source>
</evidence>
<dbReference type="InterPro" id="IPR013087">
    <property type="entry name" value="Znf_C2H2_type"/>
</dbReference>
<dbReference type="GO" id="GO:0008270">
    <property type="term" value="F:zinc ion binding"/>
    <property type="evidence" value="ECO:0007669"/>
    <property type="project" value="UniProtKB-KW"/>
</dbReference>
<dbReference type="Pfam" id="PF13912">
    <property type="entry name" value="zf-C2H2_6"/>
    <property type="match status" value="2"/>
</dbReference>
<dbReference type="PANTHER" id="PTHR46869:SF6">
    <property type="entry name" value="C2H2-TYPE DOMAIN-CONTAINING PROTEIN"/>
    <property type="match status" value="1"/>
</dbReference>
<dbReference type="PROSITE" id="PS50157">
    <property type="entry name" value="ZINC_FINGER_C2H2_2"/>
    <property type="match status" value="1"/>
</dbReference>
<dbReference type="EMBL" id="CM018035">
    <property type="protein sequence ID" value="KAA8542527.1"/>
    <property type="molecule type" value="Genomic_DNA"/>
</dbReference>
<evidence type="ECO:0000256" key="2">
    <source>
        <dbReference type="SAM" id="MobiDB-lite"/>
    </source>
</evidence>
<gene>
    <name evidence="4" type="ORF">F0562_023679</name>
</gene>
<evidence type="ECO:0000313" key="4">
    <source>
        <dbReference type="EMBL" id="KAA8542527.1"/>
    </source>
</evidence>
<reference evidence="4 5" key="1">
    <citation type="submission" date="2019-09" db="EMBL/GenBank/DDBJ databases">
        <title>A chromosome-level genome assembly of the Chinese tupelo Nyssa sinensis.</title>
        <authorList>
            <person name="Yang X."/>
            <person name="Kang M."/>
            <person name="Yang Y."/>
            <person name="Xiong H."/>
            <person name="Wang M."/>
            <person name="Zhang Z."/>
            <person name="Wang Z."/>
            <person name="Wu H."/>
            <person name="Ma T."/>
            <person name="Liu J."/>
            <person name="Xi Z."/>
        </authorList>
    </citation>
    <scope>NUCLEOTIDE SEQUENCE [LARGE SCALE GENOMIC DNA]</scope>
    <source>
        <strain evidence="4">J267</strain>
        <tissue evidence="4">Leaf</tissue>
    </source>
</reference>
<dbReference type="PANTHER" id="PTHR46869">
    <property type="entry name" value="C2H2-LIKE ZINC FINGER PROTEIN"/>
    <property type="match status" value="1"/>
</dbReference>